<feature type="non-terminal residue" evidence="1">
    <location>
        <position position="116"/>
    </location>
</feature>
<organism evidence="1 2">
    <name type="scientific">Larinioides sclopetarius</name>
    <dbReference type="NCBI Taxonomy" id="280406"/>
    <lineage>
        <taxon>Eukaryota</taxon>
        <taxon>Metazoa</taxon>
        <taxon>Ecdysozoa</taxon>
        <taxon>Arthropoda</taxon>
        <taxon>Chelicerata</taxon>
        <taxon>Arachnida</taxon>
        <taxon>Araneae</taxon>
        <taxon>Araneomorphae</taxon>
        <taxon>Entelegynae</taxon>
        <taxon>Araneoidea</taxon>
        <taxon>Araneidae</taxon>
        <taxon>Larinioides</taxon>
    </lineage>
</organism>
<reference evidence="1 2" key="1">
    <citation type="submission" date="2024-04" db="EMBL/GenBank/DDBJ databases">
        <authorList>
            <person name="Rising A."/>
            <person name="Reimegard J."/>
            <person name="Sonavane S."/>
            <person name="Akerstrom W."/>
            <person name="Nylinder S."/>
            <person name="Hedman E."/>
            <person name="Kallberg Y."/>
        </authorList>
    </citation>
    <scope>NUCLEOTIDE SEQUENCE [LARGE SCALE GENOMIC DNA]</scope>
</reference>
<gene>
    <name evidence="1" type="ORF">LARSCL_LOCUS18464</name>
</gene>
<dbReference type="Proteomes" id="UP001497382">
    <property type="component" value="Unassembled WGS sequence"/>
</dbReference>
<dbReference type="AlphaFoldDB" id="A0AAV2BD75"/>
<accession>A0AAV2BD75</accession>
<proteinExistence type="predicted"/>
<name>A0AAV2BD75_9ARAC</name>
<keyword evidence="2" id="KW-1185">Reference proteome</keyword>
<evidence type="ECO:0000313" key="1">
    <source>
        <dbReference type="EMBL" id="CAL1293889.1"/>
    </source>
</evidence>
<protein>
    <submittedName>
        <fullName evidence="1">Uncharacterized protein</fullName>
    </submittedName>
</protein>
<sequence>MEIESEEDTIPKSVIELYCRRPIFSLQKMSAIRIMTILCNNRQLLTLIMKCKFQEEFDFKLYTRRGPEWATVQKIANEMISKISNCIKLNERIMEFLWPSCYKIMLWKFIFAPSIN</sequence>
<dbReference type="EMBL" id="CAXIEN010000337">
    <property type="protein sequence ID" value="CAL1293889.1"/>
    <property type="molecule type" value="Genomic_DNA"/>
</dbReference>
<comment type="caution">
    <text evidence="1">The sequence shown here is derived from an EMBL/GenBank/DDBJ whole genome shotgun (WGS) entry which is preliminary data.</text>
</comment>
<evidence type="ECO:0000313" key="2">
    <source>
        <dbReference type="Proteomes" id="UP001497382"/>
    </source>
</evidence>